<accession>A0A2T4BN37</accession>
<feature type="transmembrane region" description="Helical" evidence="2">
    <location>
        <begin position="120"/>
        <end position="140"/>
    </location>
</feature>
<dbReference type="EMBL" id="KZ680207">
    <property type="protein sequence ID" value="PTB70706.1"/>
    <property type="molecule type" value="Genomic_DNA"/>
</dbReference>
<dbReference type="PANTHER" id="PTHR31495:SF0">
    <property type="entry name" value="BINDING PROTEIN CALEOSIN, PUTATIVE (AFU_ORTHOLOGUE AFUA_5G13750)-RELATED"/>
    <property type="match status" value="1"/>
</dbReference>
<evidence type="ECO:0000313" key="4">
    <source>
        <dbReference type="Proteomes" id="UP000241546"/>
    </source>
</evidence>
<protein>
    <submittedName>
        <fullName evidence="3">Caleosin-domain-containing protein</fullName>
    </submittedName>
</protein>
<keyword evidence="2" id="KW-0472">Membrane</keyword>
<sequence>MDYKAALVNGMEEDHTDLSKDLSNSHFHSDGVTSYIQAVPVTVQRKPFLQPDDDVKLPHTGTARANVAATYEQPQGSQAGNWAKEHQNQTVLQQHCDYFDQQDKDGIIWPLDTFRGLRGLGWNLLLSLFATVIIHLPFSYPTVSGLLPDPFFRIYLKNIHKTKHGSDTGTYDSEGRFVPQKFEDMFSKYAADKDFVTVRDVWSLLKGQRVVADPFGTTAAALEWLATYILLWPEDGRMKKEEIRKLYDGSLFFEIAKQKKHAGKR</sequence>
<gene>
    <name evidence="3" type="ORF">BBK36DRAFT_1108318</name>
</gene>
<keyword evidence="4" id="KW-1185">Reference proteome</keyword>
<dbReference type="GO" id="GO:0005509">
    <property type="term" value="F:calcium ion binding"/>
    <property type="evidence" value="ECO:0007669"/>
    <property type="project" value="TreeGrafter"/>
</dbReference>
<dbReference type="GeneID" id="36597471"/>
<organism evidence="3 4">
    <name type="scientific">Trichoderma citrinoviride</name>
    <dbReference type="NCBI Taxonomy" id="58853"/>
    <lineage>
        <taxon>Eukaryota</taxon>
        <taxon>Fungi</taxon>
        <taxon>Dikarya</taxon>
        <taxon>Ascomycota</taxon>
        <taxon>Pezizomycotina</taxon>
        <taxon>Sordariomycetes</taxon>
        <taxon>Hypocreomycetidae</taxon>
        <taxon>Hypocreales</taxon>
        <taxon>Hypocreaceae</taxon>
        <taxon>Trichoderma</taxon>
    </lineage>
</organism>
<name>A0A2T4BN37_9HYPO</name>
<evidence type="ECO:0000256" key="2">
    <source>
        <dbReference type="SAM" id="Phobius"/>
    </source>
</evidence>
<dbReference type="AlphaFoldDB" id="A0A2T4BN37"/>
<dbReference type="InterPro" id="IPR007736">
    <property type="entry name" value="Caleosin-related"/>
</dbReference>
<evidence type="ECO:0000256" key="1">
    <source>
        <dbReference type="ARBA" id="ARBA00006765"/>
    </source>
</evidence>
<proteinExistence type="inferred from homology"/>
<evidence type="ECO:0000313" key="3">
    <source>
        <dbReference type="EMBL" id="PTB70706.1"/>
    </source>
</evidence>
<keyword evidence="2" id="KW-0812">Transmembrane</keyword>
<dbReference type="RefSeq" id="XP_024754026.1">
    <property type="nucleotide sequence ID" value="XM_024889352.1"/>
</dbReference>
<dbReference type="GO" id="GO:0004497">
    <property type="term" value="F:monooxygenase activity"/>
    <property type="evidence" value="ECO:0007669"/>
    <property type="project" value="TreeGrafter"/>
</dbReference>
<dbReference type="Pfam" id="PF05042">
    <property type="entry name" value="Caleosin"/>
    <property type="match status" value="1"/>
</dbReference>
<comment type="similarity">
    <text evidence="1">Belongs to the caleosin family.</text>
</comment>
<reference evidence="4" key="1">
    <citation type="submission" date="2016-07" db="EMBL/GenBank/DDBJ databases">
        <title>Multiple horizontal gene transfer events from other fungi enriched the ability of initially mycotrophic Trichoderma (Ascomycota) to feed on dead plant biomass.</title>
        <authorList>
            <consortium name="DOE Joint Genome Institute"/>
            <person name="Atanasova L."/>
            <person name="Chenthamara K."/>
            <person name="Zhang J."/>
            <person name="Grujic M."/>
            <person name="Henrissat B."/>
            <person name="Kuo A."/>
            <person name="Aerts A."/>
            <person name="Salamov A."/>
            <person name="Lipzen A."/>
            <person name="Labutti K."/>
            <person name="Barry K."/>
            <person name="Miao Y."/>
            <person name="Rahimi M.J."/>
            <person name="Shen Q."/>
            <person name="Grigoriev I.V."/>
            <person name="Kubicek C.P."/>
            <person name="Druzhinina I.S."/>
        </authorList>
    </citation>
    <scope>NUCLEOTIDE SEQUENCE [LARGE SCALE GENOMIC DNA]</scope>
    <source>
        <strain evidence="4">TUCIM 6016</strain>
    </source>
</reference>
<dbReference type="PANTHER" id="PTHR31495">
    <property type="entry name" value="PEROXYGENASE 3-RELATED"/>
    <property type="match status" value="1"/>
</dbReference>
<keyword evidence="2" id="KW-1133">Transmembrane helix</keyword>
<dbReference type="OrthoDB" id="640742at2759"/>
<dbReference type="Proteomes" id="UP000241546">
    <property type="component" value="Unassembled WGS sequence"/>
</dbReference>